<dbReference type="EMBL" id="AP023359">
    <property type="protein sequence ID" value="BCJ69845.1"/>
    <property type="molecule type" value="Genomic_DNA"/>
</dbReference>
<gene>
    <name evidence="2" type="ORF">Prubr_68660</name>
</gene>
<evidence type="ECO:0000256" key="1">
    <source>
        <dbReference type="SAM" id="Coils"/>
    </source>
</evidence>
<sequence length="86" mass="8742">MASVAELKSAIEAALQQISDAQAAVQGASERLNEAQLTLAGALEGSGHETVTAAQASLSQANQELEDCLSATLAAVEQAQLYVATL</sequence>
<evidence type="ECO:0000313" key="3">
    <source>
        <dbReference type="Proteomes" id="UP000680866"/>
    </source>
</evidence>
<evidence type="ECO:0000313" key="2">
    <source>
        <dbReference type="EMBL" id="BCJ69845.1"/>
    </source>
</evidence>
<proteinExistence type="predicted"/>
<dbReference type="Proteomes" id="UP000680866">
    <property type="component" value="Chromosome"/>
</dbReference>
<dbReference type="RefSeq" id="WP_212819392.1">
    <property type="nucleotide sequence ID" value="NZ_AP023359.1"/>
</dbReference>
<keyword evidence="1" id="KW-0175">Coiled coil</keyword>
<dbReference type="AlphaFoldDB" id="A0A810NF00"/>
<accession>A0A810NF00</accession>
<organism evidence="2 3">
    <name type="scientific">Polymorphospora rubra</name>
    <dbReference type="NCBI Taxonomy" id="338584"/>
    <lineage>
        <taxon>Bacteria</taxon>
        <taxon>Bacillati</taxon>
        <taxon>Actinomycetota</taxon>
        <taxon>Actinomycetes</taxon>
        <taxon>Micromonosporales</taxon>
        <taxon>Micromonosporaceae</taxon>
        <taxon>Polymorphospora</taxon>
    </lineage>
</organism>
<feature type="coiled-coil region" evidence="1">
    <location>
        <begin position="4"/>
        <end position="38"/>
    </location>
</feature>
<keyword evidence="3" id="KW-1185">Reference proteome</keyword>
<reference evidence="2" key="1">
    <citation type="submission" date="2020-08" db="EMBL/GenBank/DDBJ databases">
        <title>Whole genome shotgun sequence of Polymorphospora rubra NBRC 101157.</title>
        <authorList>
            <person name="Komaki H."/>
            <person name="Tamura T."/>
        </authorList>
    </citation>
    <scope>NUCLEOTIDE SEQUENCE</scope>
    <source>
        <strain evidence="2">NBRC 101157</strain>
    </source>
</reference>
<name>A0A810NF00_9ACTN</name>
<protein>
    <submittedName>
        <fullName evidence="2">Uncharacterized protein</fullName>
    </submittedName>
</protein>
<dbReference type="KEGG" id="pry:Prubr_68660"/>